<evidence type="ECO:0000256" key="2">
    <source>
        <dbReference type="ARBA" id="ARBA00006432"/>
    </source>
</evidence>
<dbReference type="PANTHER" id="PTHR24096:SF149">
    <property type="entry name" value="AMP-BINDING DOMAIN-CONTAINING PROTEIN-RELATED"/>
    <property type="match status" value="1"/>
</dbReference>
<dbReference type="Pfam" id="PF00501">
    <property type="entry name" value="AMP-binding"/>
    <property type="match status" value="2"/>
</dbReference>
<accession>A0A8J5N1Q6</accession>
<dbReference type="Gene3D" id="3.40.50.980">
    <property type="match status" value="2"/>
</dbReference>
<evidence type="ECO:0000313" key="8">
    <source>
        <dbReference type="Proteomes" id="UP000747542"/>
    </source>
</evidence>
<dbReference type="SUPFAM" id="SSF56801">
    <property type="entry name" value="Acetyl-CoA synthetase-like"/>
    <property type="match status" value="2"/>
</dbReference>
<organism evidence="7 8">
    <name type="scientific">Homarus americanus</name>
    <name type="common">American lobster</name>
    <dbReference type="NCBI Taxonomy" id="6706"/>
    <lineage>
        <taxon>Eukaryota</taxon>
        <taxon>Metazoa</taxon>
        <taxon>Ecdysozoa</taxon>
        <taxon>Arthropoda</taxon>
        <taxon>Crustacea</taxon>
        <taxon>Multicrustacea</taxon>
        <taxon>Malacostraca</taxon>
        <taxon>Eumalacostraca</taxon>
        <taxon>Eucarida</taxon>
        <taxon>Decapoda</taxon>
        <taxon>Pleocyemata</taxon>
        <taxon>Astacidea</taxon>
        <taxon>Nephropoidea</taxon>
        <taxon>Nephropidae</taxon>
        <taxon>Homarus</taxon>
    </lineage>
</organism>
<comment type="subcellular location">
    <subcellularLocation>
        <location evidence="1">Peroxisome</location>
    </subcellularLocation>
</comment>
<dbReference type="GO" id="GO:0016405">
    <property type="term" value="F:CoA-ligase activity"/>
    <property type="evidence" value="ECO:0007669"/>
    <property type="project" value="TreeGrafter"/>
</dbReference>
<dbReference type="PANTHER" id="PTHR24096">
    <property type="entry name" value="LONG-CHAIN-FATTY-ACID--COA LIGASE"/>
    <property type="match status" value="1"/>
</dbReference>
<evidence type="ECO:0000256" key="4">
    <source>
        <dbReference type="ARBA" id="ARBA00023140"/>
    </source>
</evidence>
<dbReference type="InterPro" id="IPR000873">
    <property type="entry name" value="AMP-dep_synth/lig_dom"/>
</dbReference>
<dbReference type="Gene3D" id="3.40.50.12780">
    <property type="entry name" value="N-terminal domain of ligase-like"/>
    <property type="match status" value="1"/>
</dbReference>
<keyword evidence="4" id="KW-0576">Peroxisome</keyword>
<dbReference type="Pfam" id="PF13193">
    <property type="entry name" value="AMP-binding_C"/>
    <property type="match status" value="1"/>
</dbReference>
<keyword evidence="3" id="KW-0436">Ligase</keyword>
<protein>
    <submittedName>
        <fullName evidence="7">Luciferin 4-monooxygenase-like</fullName>
    </submittedName>
</protein>
<dbReference type="FunFam" id="3.30.300.30:FF:000007">
    <property type="entry name" value="4-coumarate--CoA ligase 2"/>
    <property type="match status" value="1"/>
</dbReference>
<evidence type="ECO:0000256" key="3">
    <source>
        <dbReference type="ARBA" id="ARBA00022598"/>
    </source>
</evidence>
<evidence type="ECO:0000259" key="5">
    <source>
        <dbReference type="Pfam" id="PF00501"/>
    </source>
</evidence>
<evidence type="ECO:0000259" key="6">
    <source>
        <dbReference type="Pfam" id="PF13193"/>
    </source>
</evidence>
<feature type="domain" description="AMP-binding enzyme C-terminal" evidence="6">
    <location>
        <begin position="709"/>
        <end position="785"/>
    </location>
</feature>
<evidence type="ECO:0000313" key="7">
    <source>
        <dbReference type="EMBL" id="KAG7171548.1"/>
    </source>
</evidence>
<comment type="caution">
    <text evidence="7">The sequence shown here is derived from an EMBL/GenBank/DDBJ whole genome shotgun (WGS) entry which is preliminary data.</text>
</comment>
<dbReference type="InterPro" id="IPR042099">
    <property type="entry name" value="ANL_N_sf"/>
</dbReference>
<proteinExistence type="inferred from homology"/>
<keyword evidence="8" id="KW-1185">Reference proteome</keyword>
<evidence type="ECO:0000256" key="1">
    <source>
        <dbReference type="ARBA" id="ARBA00004275"/>
    </source>
</evidence>
<comment type="similarity">
    <text evidence="2">Belongs to the ATP-dependent AMP-binding enzyme family.</text>
</comment>
<name>A0A8J5N1Q6_HOMAM</name>
<feature type="domain" description="AMP-dependent synthetase/ligase" evidence="5">
    <location>
        <begin position="31"/>
        <end position="315"/>
    </location>
</feature>
<dbReference type="Gene3D" id="3.30.300.30">
    <property type="match status" value="1"/>
</dbReference>
<feature type="domain" description="AMP-dependent synthetase/ligase" evidence="5">
    <location>
        <begin position="590"/>
        <end position="657"/>
    </location>
</feature>
<reference evidence="7" key="1">
    <citation type="journal article" date="2021" name="Sci. Adv.">
        <title>The American lobster genome reveals insights on longevity, neural, and immune adaptations.</title>
        <authorList>
            <person name="Polinski J.M."/>
            <person name="Zimin A.V."/>
            <person name="Clark K.F."/>
            <person name="Kohn A.B."/>
            <person name="Sadowski N."/>
            <person name="Timp W."/>
            <person name="Ptitsyn A."/>
            <person name="Khanna P."/>
            <person name="Romanova D.Y."/>
            <person name="Williams P."/>
            <person name="Greenwood S.J."/>
            <person name="Moroz L.L."/>
            <person name="Walt D.R."/>
            <person name="Bodnar A.G."/>
        </authorList>
    </citation>
    <scope>NUCLEOTIDE SEQUENCE</scope>
    <source>
        <strain evidence="7">GMGI-L3</strain>
    </source>
</reference>
<dbReference type="GO" id="GO:0005777">
    <property type="term" value="C:peroxisome"/>
    <property type="evidence" value="ECO:0007669"/>
    <property type="project" value="UniProtKB-SubCell"/>
</dbReference>
<gene>
    <name evidence="7" type="primary">Luci-L</name>
    <name evidence="7" type="ORF">Hamer_G014674</name>
</gene>
<dbReference type="InterPro" id="IPR025110">
    <property type="entry name" value="AMP-bd_C"/>
</dbReference>
<sequence length="801" mass="87480">MGPRVLEWEGPGPLPPIPDTNFAAYMLEMMEEHGDSVAVVVLVIQVDAETHHQRTFSELCSLVPRVSAGLAAAGVTPGEVVAVITPNHVDYPLVLLSILHRGAVCFGINSLLTPKEVNHVLKISGACWAVVHESMVAEAEAAFSLLPSSTIRKMWVLGDVSGKPSVADLMSHDPLPPFTKVDGLNPARDVAIIYSSSGTTGMPKPVKLSHRNQLTVMALNKCMDSLHQTGINRREMYEVTFMVLPMSHIYGQTNTILTLLFGGTVVVLPKFSATQFLEALQNFRVTLIPLVPFLIKFLVETPLLHRYDLSSLKYMNTPCHPQHVTLTMSPPQHVTLNMSPCHPHVTPSCHPHHVTPSCHPHHVTPSCHPSSCHPSTCHPHHVTPNMSPQHVTPIMSPSPCHPSSCHPHHVTLTMSPSTCHPSPCHPHHVTLIMSPSPCHPQYVTPSCHPHHVTPSCHPHHVTPHHVTLIMSPLTTSPHHVTLNMSSPIMSPPHHVTLTMSPHHVTPCHPHKHVTHHVTLTLMSPSSCHPQHVTLTMSPHHVTLIMSPIMSPSSCHPHHVTLIMSPSPCHPHHVTLTMSPSSCHPHHLSVQLNDQYGMTEASYAVAENIVRVGFKDNTVGKVLPYFQIKVVETESGEMLGEGQEGEVCFRGPSTMLGYANNPVATAATLDADGWIHSGDIGYFDHDNYLFIMDRLKNLIKVKGFQVSPTELESVIMEHPDVANAAVVGVPHDSLGEMPLAFVVVKPGAHIQAIVLQQFVDSRVASFKKLAGGVKFVDAIPMNPTGKINRKLLKESVSLVAKL</sequence>
<dbReference type="AlphaFoldDB" id="A0A8J5N1Q6"/>
<dbReference type="InterPro" id="IPR045851">
    <property type="entry name" value="AMP-bd_C_sf"/>
</dbReference>
<dbReference type="Proteomes" id="UP000747542">
    <property type="component" value="Unassembled WGS sequence"/>
</dbReference>
<dbReference type="EMBL" id="JAHLQT010012015">
    <property type="protein sequence ID" value="KAG7171548.1"/>
    <property type="molecule type" value="Genomic_DNA"/>
</dbReference>